<keyword evidence="9" id="KW-1185">Reference proteome</keyword>
<keyword evidence="5" id="KW-0408">Iron</keyword>
<dbReference type="EMBL" id="AP027742">
    <property type="protein sequence ID" value="BDZ76139.1"/>
    <property type="molecule type" value="Genomic_DNA"/>
</dbReference>
<protein>
    <submittedName>
        <fullName evidence="8">Heme b synthase</fullName>
    </submittedName>
</protein>
<accession>A0ABM8I0H3</accession>
<dbReference type="SUPFAM" id="SSF102114">
    <property type="entry name" value="Radical SAM enzymes"/>
    <property type="match status" value="1"/>
</dbReference>
<keyword evidence="6" id="KW-0411">Iron-sulfur</keyword>
<dbReference type="Proteomes" id="UP001305815">
    <property type="component" value="Chromosome"/>
</dbReference>
<dbReference type="InterPro" id="IPR050377">
    <property type="entry name" value="Radical_SAM_PqqE_MftC-like"/>
</dbReference>
<dbReference type="CDD" id="cd01335">
    <property type="entry name" value="Radical_SAM"/>
    <property type="match status" value="1"/>
</dbReference>
<dbReference type="Gene3D" id="3.20.20.70">
    <property type="entry name" value="Aldolase class I"/>
    <property type="match status" value="1"/>
</dbReference>
<evidence type="ECO:0000256" key="5">
    <source>
        <dbReference type="ARBA" id="ARBA00023004"/>
    </source>
</evidence>
<evidence type="ECO:0000259" key="7">
    <source>
        <dbReference type="PROSITE" id="PS51918"/>
    </source>
</evidence>
<keyword evidence="2" id="KW-0004">4Fe-4S</keyword>
<comment type="cofactor">
    <cofactor evidence="1">
        <name>[4Fe-4S] cluster</name>
        <dbReference type="ChEBI" id="CHEBI:49883"/>
    </cofactor>
</comment>
<dbReference type="PANTHER" id="PTHR11228">
    <property type="entry name" value="RADICAL SAM DOMAIN PROTEIN"/>
    <property type="match status" value="1"/>
</dbReference>
<evidence type="ECO:0000313" key="9">
    <source>
        <dbReference type="Proteomes" id="UP001305815"/>
    </source>
</evidence>
<evidence type="ECO:0000313" key="8">
    <source>
        <dbReference type="EMBL" id="BDZ76139.1"/>
    </source>
</evidence>
<name>A0ABM8I0H3_9FIRM</name>
<dbReference type="PANTHER" id="PTHR11228:SF7">
    <property type="entry name" value="PQQA PEPTIDE CYCLASE"/>
    <property type="match status" value="1"/>
</dbReference>
<dbReference type="SMART" id="SM00729">
    <property type="entry name" value="Elp3"/>
    <property type="match status" value="1"/>
</dbReference>
<dbReference type="Pfam" id="PF13186">
    <property type="entry name" value="SPASM"/>
    <property type="match status" value="1"/>
</dbReference>
<dbReference type="SFLD" id="SFLDG01386">
    <property type="entry name" value="main_SPASM_domain-containing"/>
    <property type="match status" value="1"/>
</dbReference>
<evidence type="ECO:0000256" key="3">
    <source>
        <dbReference type="ARBA" id="ARBA00022691"/>
    </source>
</evidence>
<feature type="domain" description="Radical SAM core" evidence="7">
    <location>
        <begin position="39"/>
        <end position="256"/>
    </location>
</feature>
<dbReference type="InterPro" id="IPR007197">
    <property type="entry name" value="rSAM"/>
</dbReference>
<evidence type="ECO:0000256" key="4">
    <source>
        <dbReference type="ARBA" id="ARBA00022723"/>
    </source>
</evidence>
<evidence type="ECO:0000256" key="1">
    <source>
        <dbReference type="ARBA" id="ARBA00001966"/>
    </source>
</evidence>
<gene>
    <name evidence="8" type="primary">ahbD</name>
    <name evidence="8" type="ORF">Lac1_03220</name>
</gene>
<dbReference type="SFLD" id="SFLDG01067">
    <property type="entry name" value="SPASM/twitch_domain_containing"/>
    <property type="match status" value="1"/>
</dbReference>
<reference evidence="9" key="1">
    <citation type="journal article" date="2023" name="Int. J. Syst. Evol. Microbiol.">
        <title>Claveliimonas bilis gen. nov., sp. nov., deoxycholic acid-producing bacteria isolated from human faeces, and reclassification of Sellimonas monacensis Zenner et al. 2021 as Claveliimonas monacensis comb. nov.</title>
        <authorList>
            <person name="Hisatomi A."/>
            <person name="Kastawa N.W.E.P.G."/>
            <person name="Song I."/>
            <person name="Ohkuma M."/>
            <person name="Fukiya S."/>
            <person name="Sakamoto M."/>
        </authorList>
    </citation>
    <scope>NUCLEOTIDE SEQUENCE [LARGE SCALE GENOMIC DNA]</scope>
    <source>
        <strain evidence="9">12BBH14</strain>
    </source>
</reference>
<dbReference type="PROSITE" id="PS51918">
    <property type="entry name" value="RADICAL_SAM"/>
    <property type="match status" value="1"/>
</dbReference>
<sequence length="357" mass="40634">MTIYDSVNDIKEMLFGEKGTGFDEVRSAIRKEIEAEKVSMPPQYMMMKITNYCNSDCVYCNHAKSRIQNEVKQEISLERLQSIIGEAIQMGVKAISISGGEPLVRKDVETIVRQIADSNVVPVLLTNGCLLKERAESLYESGLRYFIISLDSLDAEDYLAQRGVDIGPVLEGIETVRGLMQKDETVKLHITPVITAKNIGQMPEMVRYYSKKGVSLQFSPYHRFVFNMRDELAEFDAREVDTVMDQLLQMKKEGYLIANSITFLRHFKAFMCENKILPDGYRCLAGYSTVYVDTYENVLPCWSGGFGPVDNLQNHTLSDIWYGEKYMELRKKMEKCQCAGCWLLCTGELTVLINGEE</sequence>
<proteinExistence type="predicted"/>
<keyword evidence="3" id="KW-0949">S-adenosyl-L-methionine</keyword>
<dbReference type="InterPro" id="IPR017200">
    <property type="entry name" value="PqqE-like"/>
</dbReference>
<evidence type="ECO:0000256" key="2">
    <source>
        <dbReference type="ARBA" id="ARBA00022485"/>
    </source>
</evidence>
<evidence type="ECO:0000256" key="6">
    <source>
        <dbReference type="ARBA" id="ARBA00023014"/>
    </source>
</evidence>
<dbReference type="CDD" id="cd21109">
    <property type="entry name" value="SPASM"/>
    <property type="match status" value="1"/>
</dbReference>
<dbReference type="Pfam" id="PF04055">
    <property type="entry name" value="Radical_SAM"/>
    <property type="match status" value="1"/>
</dbReference>
<keyword evidence="4" id="KW-0479">Metal-binding</keyword>
<dbReference type="InterPro" id="IPR006638">
    <property type="entry name" value="Elp3/MiaA/NifB-like_rSAM"/>
</dbReference>
<organism evidence="8 9">
    <name type="scientific">Claveliimonas bilis</name>
    <dbReference type="NCBI Taxonomy" id="3028070"/>
    <lineage>
        <taxon>Bacteria</taxon>
        <taxon>Bacillati</taxon>
        <taxon>Bacillota</taxon>
        <taxon>Clostridia</taxon>
        <taxon>Lachnospirales</taxon>
        <taxon>Lachnospiraceae</taxon>
        <taxon>Claveliimonas</taxon>
    </lineage>
</organism>
<dbReference type="InterPro" id="IPR058240">
    <property type="entry name" value="rSAM_sf"/>
</dbReference>
<dbReference type="PIRSF" id="PIRSF037420">
    <property type="entry name" value="PQQ_syn_pqqE"/>
    <property type="match status" value="1"/>
</dbReference>
<dbReference type="InterPro" id="IPR023885">
    <property type="entry name" value="4Fe4S-binding_SPASM_dom"/>
</dbReference>
<dbReference type="SFLD" id="SFLDS00029">
    <property type="entry name" value="Radical_SAM"/>
    <property type="match status" value="1"/>
</dbReference>
<dbReference type="InterPro" id="IPR013785">
    <property type="entry name" value="Aldolase_TIM"/>
</dbReference>
<dbReference type="RefSeq" id="WP_316266080.1">
    <property type="nucleotide sequence ID" value="NZ_AP027742.1"/>
</dbReference>